<dbReference type="AlphaFoldDB" id="X7FBQ5"/>
<dbReference type="PANTHER" id="PTHR11835:SF34">
    <property type="entry name" value="ISOCITRATE DEHYDROGENASE [NAD] SUBUNIT ALPHA, MITOCHONDRIAL"/>
    <property type="match status" value="1"/>
</dbReference>
<evidence type="ECO:0000313" key="5">
    <source>
        <dbReference type="Proteomes" id="UP000023430"/>
    </source>
</evidence>
<evidence type="ECO:0000256" key="1">
    <source>
        <dbReference type="ARBA" id="ARBA00007769"/>
    </source>
</evidence>
<evidence type="ECO:0000313" key="4">
    <source>
        <dbReference type="EMBL" id="ETX30347.1"/>
    </source>
</evidence>
<dbReference type="Pfam" id="PF00180">
    <property type="entry name" value="Iso_dh"/>
    <property type="match status" value="1"/>
</dbReference>
<dbReference type="Proteomes" id="UP000023430">
    <property type="component" value="Unassembled WGS sequence"/>
</dbReference>
<evidence type="ECO:0000256" key="2">
    <source>
        <dbReference type="ARBA" id="ARBA00023002"/>
    </source>
</evidence>
<accession>X7FBQ5</accession>
<dbReference type="GO" id="GO:0000287">
    <property type="term" value="F:magnesium ion binding"/>
    <property type="evidence" value="ECO:0007669"/>
    <property type="project" value="InterPro"/>
</dbReference>
<dbReference type="InterPro" id="IPR019818">
    <property type="entry name" value="IsoCit/isopropylmalate_DH_CS"/>
</dbReference>
<sequence length="359" mass="37086">MSGARLLILEGDGIGPEIVAATRTVLDACDAAYGLALRLETAEIGFSALDAHGTTIPDTVVAAARAADGVILGPVSHNDYPPVAKGGLNPSGVLRKSLDLYANIRPARTPEALGLPGRAVDLVTVRENTEGFYADRNMFEGPGEFRPDPDIALAIRKISRRACRRIAEAAFALAETRPARHVTAVHKANVLRISDGLFLEECRAVAADHPDLRYDEVLIDAMAAHLVRDPGRYDVIVTTNMYGDILSDLAAELSGSLGLAGSLNAGADHAMAQAQHGSAPDIAGQGKANPVSLIASVAMLLDWLAQRGTLPEGAAAAAAIQAGIAAALADSATRTPDLGGTGTTTTLADAVADGVRRAA</sequence>
<organism evidence="4 5">
    <name type="scientific">Roseivivax isoporae LMG 25204</name>
    <dbReference type="NCBI Taxonomy" id="1449351"/>
    <lineage>
        <taxon>Bacteria</taxon>
        <taxon>Pseudomonadati</taxon>
        <taxon>Pseudomonadota</taxon>
        <taxon>Alphaproteobacteria</taxon>
        <taxon>Rhodobacterales</taxon>
        <taxon>Roseobacteraceae</taxon>
        <taxon>Roseivivax</taxon>
    </lineage>
</organism>
<keyword evidence="2" id="KW-0560">Oxidoreductase</keyword>
<comment type="caution">
    <text evidence="4">The sequence shown here is derived from an EMBL/GenBank/DDBJ whole genome shotgun (WGS) entry which is preliminary data.</text>
</comment>
<dbReference type="PROSITE" id="PS00470">
    <property type="entry name" value="IDH_IMDH"/>
    <property type="match status" value="1"/>
</dbReference>
<dbReference type="RefSeq" id="WP_043766804.1">
    <property type="nucleotide sequence ID" value="NZ_JAME01000004.1"/>
</dbReference>
<dbReference type="EMBL" id="JAME01000004">
    <property type="protein sequence ID" value="ETX30347.1"/>
    <property type="molecule type" value="Genomic_DNA"/>
</dbReference>
<dbReference type="Gene3D" id="3.40.718.10">
    <property type="entry name" value="Isopropylmalate Dehydrogenase"/>
    <property type="match status" value="1"/>
</dbReference>
<keyword evidence="5" id="KW-1185">Reference proteome</keyword>
<dbReference type="GO" id="GO:0051287">
    <property type="term" value="F:NAD binding"/>
    <property type="evidence" value="ECO:0007669"/>
    <property type="project" value="InterPro"/>
</dbReference>
<dbReference type="eggNOG" id="COG0473">
    <property type="taxonomic scope" value="Bacteria"/>
</dbReference>
<name>X7FBQ5_9RHOB</name>
<dbReference type="PANTHER" id="PTHR11835">
    <property type="entry name" value="DECARBOXYLATING DEHYDROGENASES-ISOCITRATE, ISOPROPYLMALATE, TARTRATE"/>
    <property type="match status" value="1"/>
</dbReference>
<gene>
    <name evidence="4" type="ORF">RISW2_16050</name>
</gene>
<dbReference type="InterPro" id="IPR024084">
    <property type="entry name" value="IsoPropMal-DH-like_dom"/>
</dbReference>
<dbReference type="PATRIC" id="fig|1449351.3.peg.769"/>
<feature type="domain" description="Isopropylmalate dehydrogenase-like" evidence="3">
    <location>
        <begin position="5"/>
        <end position="351"/>
    </location>
</feature>
<reference evidence="4 5" key="1">
    <citation type="submission" date="2014-01" db="EMBL/GenBank/DDBJ databases">
        <title>Roseivivax isoporae LMG 25204 Genome Sequencing.</title>
        <authorList>
            <person name="Lai Q."/>
            <person name="Li G."/>
            <person name="Shao Z."/>
        </authorList>
    </citation>
    <scope>NUCLEOTIDE SEQUENCE [LARGE SCALE GENOMIC DNA]</scope>
    <source>
        <strain evidence="4 5">LMG 25204</strain>
    </source>
</reference>
<dbReference type="SUPFAM" id="SSF53659">
    <property type="entry name" value="Isocitrate/Isopropylmalate dehydrogenase-like"/>
    <property type="match status" value="1"/>
</dbReference>
<dbReference type="OrthoDB" id="9767905at2"/>
<proteinExistence type="inferred from homology"/>
<evidence type="ECO:0000259" key="3">
    <source>
        <dbReference type="SMART" id="SM01329"/>
    </source>
</evidence>
<dbReference type="GO" id="GO:0006099">
    <property type="term" value="P:tricarboxylic acid cycle"/>
    <property type="evidence" value="ECO:0007669"/>
    <property type="project" value="TreeGrafter"/>
</dbReference>
<protein>
    <submittedName>
        <fullName evidence="4">3-isopropylmalate dehydrogenase</fullName>
    </submittedName>
</protein>
<comment type="similarity">
    <text evidence="1">Belongs to the isocitrate and isopropylmalate dehydrogenases family.</text>
</comment>
<dbReference type="SMART" id="SM01329">
    <property type="entry name" value="Iso_dh"/>
    <property type="match status" value="1"/>
</dbReference>
<dbReference type="STRING" id="1449351.RISW2_16050"/>
<dbReference type="GO" id="GO:0006102">
    <property type="term" value="P:isocitrate metabolic process"/>
    <property type="evidence" value="ECO:0007669"/>
    <property type="project" value="TreeGrafter"/>
</dbReference>
<dbReference type="GO" id="GO:0004449">
    <property type="term" value="F:isocitrate dehydrogenase (NAD+) activity"/>
    <property type="evidence" value="ECO:0007669"/>
    <property type="project" value="TreeGrafter"/>
</dbReference>